<dbReference type="EC" id="3.4.15.6" evidence="4 9"/>
<organism evidence="11 12">
    <name type="scientific">Gloeothece verrucosa (strain PCC 7822)</name>
    <name type="common">Cyanothece sp. (strain PCC 7822)</name>
    <dbReference type="NCBI Taxonomy" id="497965"/>
    <lineage>
        <taxon>Bacteria</taxon>
        <taxon>Bacillati</taxon>
        <taxon>Cyanobacteriota</taxon>
        <taxon>Cyanophyceae</taxon>
        <taxon>Oscillatoriophycideae</taxon>
        <taxon>Chroococcales</taxon>
        <taxon>Aphanothecaceae</taxon>
        <taxon>Gloeothece</taxon>
        <taxon>Gloeothece verrucosa</taxon>
    </lineage>
</organism>
<evidence type="ECO:0000256" key="5">
    <source>
        <dbReference type="ARBA" id="ARBA00015719"/>
    </source>
</evidence>
<dbReference type="PANTHER" id="PTHR36175:SF1">
    <property type="entry name" value="CYANOPHYCINASE"/>
    <property type="match status" value="1"/>
</dbReference>
<dbReference type="STRING" id="497965.Cyan7822_4028"/>
<dbReference type="KEGG" id="cyj:Cyan7822_4028"/>
<dbReference type="HOGENOM" id="CLU_051822_0_0_3"/>
<dbReference type="InterPro" id="IPR005320">
    <property type="entry name" value="Peptidase_S51"/>
</dbReference>
<dbReference type="SUPFAM" id="SSF52317">
    <property type="entry name" value="Class I glutamine amidotransferase-like"/>
    <property type="match status" value="1"/>
</dbReference>
<dbReference type="CDD" id="cd03145">
    <property type="entry name" value="GAT1_cyanophycinase"/>
    <property type="match status" value="1"/>
</dbReference>
<gene>
    <name evidence="11" type="ordered locus">Cyan7822_4028</name>
</gene>
<keyword evidence="6 9" id="KW-0645">Protease</keyword>
<dbReference type="GO" id="GO:0008241">
    <property type="term" value="F:peptidyl-dipeptidase activity"/>
    <property type="evidence" value="ECO:0007669"/>
    <property type="project" value="UniProtKB-EC"/>
</dbReference>
<evidence type="ECO:0000256" key="1">
    <source>
        <dbReference type="ARBA" id="ARBA00001092"/>
    </source>
</evidence>
<dbReference type="InterPro" id="IPR011811">
    <property type="entry name" value="Peptidase_S51_cyanophycinase"/>
</dbReference>
<dbReference type="PANTHER" id="PTHR36175">
    <property type="entry name" value="CYANOPHYCINASE"/>
    <property type="match status" value="1"/>
</dbReference>
<proteinExistence type="inferred from homology"/>
<keyword evidence="8 9" id="KW-0720">Serine protease</keyword>
<keyword evidence="12" id="KW-1185">Reference proteome</keyword>
<dbReference type="Pfam" id="PF03575">
    <property type="entry name" value="Peptidase_S51"/>
    <property type="match status" value="1"/>
</dbReference>
<evidence type="ECO:0000313" key="12">
    <source>
        <dbReference type="Proteomes" id="UP000008206"/>
    </source>
</evidence>
<evidence type="ECO:0000256" key="3">
    <source>
        <dbReference type="ARBA" id="ARBA00006534"/>
    </source>
</evidence>
<dbReference type="eggNOG" id="COG4242">
    <property type="taxonomic scope" value="Bacteria"/>
</dbReference>
<protein>
    <recommendedName>
        <fullName evidence="5 9">Cyanophycinase</fullName>
        <ecNumber evidence="4 9">3.4.15.6</ecNumber>
    </recommendedName>
</protein>
<evidence type="ECO:0000313" key="11">
    <source>
        <dbReference type="EMBL" id="ADN15953.1"/>
    </source>
</evidence>
<evidence type="ECO:0000256" key="2">
    <source>
        <dbReference type="ARBA" id="ARBA00002039"/>
    </source>
</evidence>
<dbReference type="PIRSF" id="PIRSF032067">
    <property type="entry name" value="Cyanophycinase"/>
    <property type="match status" value="1"/>
</dbReference>
<dbReference type="GO" id="GO:0006508">
    <property type="term" value="P:proteolysis"/>
    <property type="evidence" value="ECO:0007669"/>
    <property type="project" value="UniProtKB-KW"/>
</dbReference>
<dbReference type="InterPro" id="IPR029062">
    <property type="entry name" value="Class_I_gatase-like"/>
</dbReference>
<evidence type="ECO:0000256" key="4">
    <source>
        <dbReference type="ARBA" id="ARBA00013115"/>
    </source>
</evidence>
<sequence length="360" mass="40005">MNSKFSLRKSQAIFLMISMAVLYWFMGFTDSSARAEVWQQASGSSKDVTPTSLSGPVYDLGGGGPDVDSAIQRMINQVRGCQNCSTTVDVVVLRFLNDGDQEDFDDRGKQPNIEKNYAGYNQPILAMKGVNSVRTIVFSNPGREEANQAKIADTIKKAEVIFVAGGDQCKYTRNFQGTKVKAAIESVIDRNGAIGGTSAGAMIQGEWIFNSCSDTVTSKDALKNPYEDLLFTYDFFHWPNLQQTIVDTHFSQRDRMGRSLAFIARQLRDGETEKAWAIAVDEGTSVVINKDGLAEVMGENNVYFILGDHQPEICEPQIPLSLRDYKVWQLASGETFDLFKPPSDSRKKLISVDQGEIYYD</sequence>
<comment type="similarity">
    <text evidence="3 9">Belongs to the peptidase S51 family.</text>
</comment>
<evidence type="ECO:0000256" key="7">
    <source>
        <dbReference type="ARBA" id="ARBA00022801"/>
    </source>
</evidence>
<dbReference type="GO" id="GO:0008236">
    <property type="term" value="F:serine-type peptidase activity"/>
    <property type="evidence" value="ECO:0007669"/>
    <property type="project" value="UniProtKB-KW"/>
</dbReference>
<dbReference type="Proteomes" id="UP000008206">
    <property type="component" value="Chromosome"/>
</dbReference>
<feature type="active site" description="Charge relay system" evidence="10">
    <location>
        <position position="249"/>
    </location>
</feature>
<dbReference type="OrthoDB" id="9799980at2"/>
<evidence type="ECO:0000256" key="8">
    <source>
        <dbReference type="ARBA" id="ARBA00022825"/>
    </source>
</evidence>
<feature type="active site" description="Charge relay system" evidence="10">
    <location>
        <position position="282"/>
    </location>
</feature>
<evidence type="ECO:0000256" key="9">
    <source>
        <dbReference type="PIRNR" id="PIRNR032067"/>
    </source>
</evidence>
<dbReference type="EMBL" id="CP002198">
    <property type="protein sequence ID" value="ADN15953.1"/>
    <property type="molecule type" value="Genomic_DNA"/>
</dbReference>
<keyword evidence="7 9" id="KW-0378">Hydrolase</keyword>
<dbReference type="Gene3D" id="3.40.50.880">
    <property type="match status" value="1"/>
</dbReference>
<comment type="catalytic activity">
    <reaction evidence="1 9">
        <text>[L-4-(L-arginin-2-N-yl)aspartate](n) + H2O = [L-4-(L-arginin-2-N-yl)aspartate](n-1) + L-4-(L-arginin-2-N-yl)aspartate</text>
        <dbReference type="Rhea" id="RHEA:12845"/>
        <dbReference type="Rhea" id="RHEA-COMP:13728"/>
        <dbReference type="Rhea" id="RHEA-COMP:13734"/>
        <dbReference type="ChEBI" id="CHEBI:15377"/>
        <dbReference type="ChEBI" id="CHEBI:137986"/>
        <dbReference type="ChEBI" id="CHEBI:137991"/>
        <dbReference type="EC" id="3.4.15.6"/>
    </reaction>
</comment>
<evidence type="ECO:0000256" key="10">
    <source>
        <dbReference type="PIRSR" id="PIRSR032067-1"/>
    </source>
</evidence>
<feature type="active site" description="Charge relay system" evidence="10">
    <location>
        <position position="198"/>
    </location>
</feature>
<dbReference type="AlphaFoldDB" id="E0U5W2"/>
<comment type="function">
    <text evidence="2 9">Exopeptidase that catalyzes the hydrolytic cleavage of multi-L-arginyl-poly-L-aspartic acid (cyanophycin; a water-insoluble reserve polymer) into aspartate-arginine dipeptides.</text>
</comment>
<reference evidence="12" key="1">
    <citation type="journal article" date="2011" name="MBio">
        <title>Novel metabolic attributes of the genus Cyanothece, comprising a group of unicellular nitrogen-fixing Cyanobacteria.</title>
        <authorList>
            <person name="Bandyopadhyay A."/>
            <person name="Elvitigala T."/>
            <person name="Welsh E."/>
            <person name="Stockel J."/>
            <person name="Liberton M."/>
            <person name="Min H."/>
            <person name="Sherman L.A."/>
            <person name="Pakrasi H.B."/>
        </authorList>
    </citation>
    <scope>NUCLEOTIDE SEQUENCE [LARGE SCALE GENOMIC DNA]</scope>
    <source>
        <strain evidence="12">PCC 7822</strain>
    </source>
</reference>
<accession>E0U5W2</accession>
<dbReference type="RefSeq" id="WP_013324021.1">
    <property type="nucleotide sequence ID" value="NC_014501.1"/>
</dbReference>
<evidence type="ECO:0000256" key="6">
    <source>
        <dbReference type="ARBA" id="ARBA00022670"/>
    </source>
</evidence>
<name>E0U5W2_GLOV7</name>